<dbReference type="Proteomes" id="UP000054097">
    <property type="component" value="Unassembled WGS sequence"/>
</dbReference>
<evidence type="ECO:0000256" key="2">
    <source>
        <dbReference type="SAM" id="SignalP"/>
    </source>
</evidence>
<protein>
    <recommendedName>
        <fullName evidence="5">Glycoside hydrolase family 16 protein</fullName>
    </recommendedName>
</protein>
<reference evidence="3 4" key="1">
    <citation type="submission" date="2014-04" db="EMBL/GenBank/DDBJ databases">
        <authorList>
            <consortium name="DOE Joint Genome Institute"/>
            <person name="Kuo A."/>
            <person name="Zuccaro A."/>
            <person name="Kohler A."/>
            <person name="Nagy L.G."/>
            <person name="Floudas D."/>
            <person name="Copeland A."/>
            <person name="Barry K.W."/>
            <person name="Cichocki N."/>
            <person name="Veneault-Fourrey C."/>
            <person name="LaButti K."/>
            <person name="Lindquist E.A."/>
            <person name="Lipzen A."/>
            <person name="Lundell T."/>
            <person name="Morin E."/>
            <person name="Murat C."/>
            <person name="Sun H."/>
            <person name="Tunlid A."/>
            <person name="Henrissat B."/>
            <person name="Grigoriev I.V."/>
            <person name="Hibbett D.S."/>
            <person name="Martin F."/>
            <person name="Nordberg H.P."/>
            <person name="Cantor M.N."/>
            <person name="Hua S.X."/>
        </authorList>
    </citation>
    <scope>NUCLEOTIDE SEQUENCE [LARGE SCALE GENOMIC DNA]</scope>
    <source>
        <strain evidence="3 4">MAFF 305830</strain>
    </source>
</reference>
<feature type="chain" id="PRO_5002170204" description="Glycoside hydrolase family 16 protein" evidence="2">
    <location>
        <begin position="18"/>
        <end position="157"/>
    </location>
</feature>
<reference evidence="4" key="2">
    <citation type="submission" date="2015-01" db="EMBL/GenBank/DDBJ databases">
        <title>Evolutionary Origins and Diversification of the Mycorrhizal Mutualists.</title>
        <authorList>
            <consortium name="DOE Joint Genome Institute"/>
            <consortium name="Mycorrhizal Genomics Consortium"/>
            <person name="Kohler A."/>
            <person name="Kuo A."/>
            <person name="Nagy L.G."/>
            <person name="Floudas D."/>
            <person name="Copeland A."/>
            <person name="Barry K.W."/>
            <person name="Cichocki N."/>
            <person name="Veneault-Fourrey C."/>
            <person name="LaButti K."/>
            <person name="Lindquist E.A."/>
            <person name="Lipzen A."/>
            <person name="Lundell T."/>
            <person name="Morin E."/>
            <person name="Murat C."/>
            <person name="Riley R."/>
            <person name="Ohm R."/>
            <person name="Sun H."/>
            <person name="Tunlid A."/>
            <person name="Henrissat B."/>
            <person name="Grigoriev I.V."/>
            <person name="Hibbett D.S."/>
            <person name="Martin F."/>
        </authorList>
    </citation>
    <scope>NUCLEOTIDE SEQUENCE [LARGE SCALE GENOMIC DNA]</scope>
    <source>
        <strain evidence="4">MAFF 305830</strain>
    </source>
</reference>
<dbReference type="OrthoDB" id="3267356at2759"/>
<keyword evidence="4" id="KW-1185">Reference proteome</keyword>
<evidence type="ECO:0000256" key="1">
    <source>
        <dbReference type="SAM" id="MobiDB-lite"/>
    </source>
</evidence>
<gene>
    <name evidence="3" type="ORF">M408DRAFT_330650</name>
</gene>
<dbReference type="HOGENOM" id="CLU_1679025_0_0_1"/>
<dbReference type="EMBL" id="KN824307">
    <property type="protein sequence ID" value="KIM26268.1"/>
    <property type="molecule type" value="Genomic_DNA"/>
</dbReference>
<proteinExistence type="predicted"/>
<evidence type="ECO:0000313" key="3">
    <source>
        <dbReference type="EMBL" id="KIM26268.1"/>
    </source>
</evidence>
<name>A0A0C2WIQ6_SERVB</name>
<feature type="region of interest" description="Disordered" evidence="1">
    <location>
        <begin position="50"/>
        <end position="70"/>
    </location>
</feature>
<sequence length="157" mass="16607">MRFWLAPLVLLAALVNAKRRLDNAGDSIPTATTQPLQTIGAAPAYQTLLPRQEGDPNVGVPPDTSTNGPAPPTTYFQTSFDANGHPVDTATFVFTPSFAPSSARSNYPSGTVYNYDSWTAQFATATFVPNNAADRGKTLSILAATSSLIIGTLLLTM</sequence>
<evidence type="ECO:0000313" key="4">
    <source>
        <dbReference type="Proteomes" id="UP000054097"/>
    </source>
</evidence>
<dbReference type="AlphaFoldDB" id="A0A0C2WIQ6"/>
<keyword evidence="2" id="KW-0732">Signal</keyword>
<evidence type="ECO:0008006" key="5">
    <source>
        <dbReference type="Google" id="ProtNLM"/>
    </source>
</evidence>
<feature type="signal peptide" evidence="2">
    <location>
        <begin position="1"/>
        <end position="17"/>
    </location>
</feature>
<accession>A0A0C2WIQ6</accession>
<organism evidence="3 4">
    <name type="scientific">Serendipita vermifera MAFF 305830</name>
    <dbReference type="NCBI Taxonomy" id="933852"/>
    <lineage>
        <taxon>Eukaryota</taxon>
        <taxon>Fungi</taxon>
        <taxon>Dikarya</taxon>
        <taxon>Basidiomycota</taxon>
        <taxon>Agaricomycotina</taxon>
        <taxon>Agaricomycetes</taxon>
        <taxon>Sebacinales</taxon>
        <taxon>Serendipitaceae</taxon>
        <taxon>Serendipita</taxon>
    </lineage>
</organism>